<sequence>MSEYFDIAAALYTGNLTFFVGTGFSKELTGGKAPSWSNLLDLCYNEIKNNRSQTDKSELDGFYGKKIDPLIYAEFLEVELKKEGRLLRDIIKQIISDRTSNKELDADAVKCIKDFFSSKPGVNFITTNYDTLLSDHIFPQENSAFVEGQVFTRKKSKYNIYHVHGCITNPETIVVTNQDYYSFQNKRGYLSRKLYTLFQETTVVILGYSLGDFNLNTILNEVHKSRKKTFRYADIYFVSRDKVPDVIANLYSEMYGIHVISETSIREFFSSLDNRYEDAKSSFEFIGVKDIEKNFLCDPSNYQKVLSNDFTIRFLFLCASLVGKDLSDIAFIDFVLEVLKQKSNIISSERDVYSYIDWLVYLASVILINEEMENKFKELLYPLYNEQEGCDFYNFYNFCLEEKKIKPENMKFFERLKEEFDEIQQRDYDQGVL</sequence>
<accession>A0A0A2FVS5</accession>
<protein>
    <submittedName>
        <fullName evidence="1">Uncharacterized protein</fullName>
    </submittedName>
</protein>
<name>A0A0A2FVS5_9PORP</name>
<keyword evidence="2" id="KW-1185">Reference proteome</keyword>
<gene>
    <name evidence="1" type="ORF">HR15_00090</name>
</gene>
<evidence type="ECO:0000313" key="2">
    <source>
        <dbReference type="Proteomes" id="UP000030146"/>
    </source>
</evidence>
<organism evidence="1 2">
    <name type="scientific">Porphyromonas gulae</name>
    <dbReference type="NCBI Taxonomy" id="111105"/>
    <lineage>
        <taxon>Bacteria</taxon>
        <taxon>Pseudomonadati</taxon>
        <taxon>Bacteroidota</taxon>
        <taxon>Bacteroidia</taxon>
        <taxon>Bacteroidales</taxon>
        <taxon>Porphyromonadaceae</taxon>
        <taxon>Porphyromonas</taxon>
    </lineage>
</organism>
<proteinExistence type="predicted"/>
<dbReference type="Pfam" id="PF13289">
    <property type="entry name" value="SIR2_2"/>
    <property type="match status" value="1"/>
</dbReference>
<evidence type="ECO:0000313" key="1">
    <source>
        <dbReference type="EMBL" id="KGN95231.1"/>
    </source>
</evidence>
<dbReference type="RefSeq" id="WP_039422845.1">
    <property type="nucleotide sequence ID" value="NZ_JRAK01000004.1"/>
</dbReference>
<dbReference type="Proteomes" id="UP000030146">
    <property type="component" value="Unassembled WGS sequence"/>
</dbReference>
<comment type="caution">
    <text evidence="1">The sequence shown here is derived from an EMBL/GenBank/DDBJ whole genome shotgun (WGS) entry which is preliminary data.</text>
</comment>
<dbReference type="AlphaFoldDB" id="A0A0A2FVS5"/>
<dbReference type="EMBL" id="JRAK01000004">
    <property type="protein sequence ID" value="KGN95231.1"/>
    <property type="molecule type" value="Genomic_DNA"/>
</dbReference>
<reference evidence="1 2" key="1">
    <citation type="submission" date="2014-08" db="EMBL/GenBank/DDBJ databases">
        <title>Porphyromonas gulae strain:COT-052_OH3439 Genome sequencing.</title>
        <authorList>
            <person name="Wallis C."/>
            <person name="Deusch O."/>
            <person name="O'Flynn C."/>
            <person name="Davis I."/>
            <person name="Jospin G."/>
            <person name="Darling A.E."/>
            <person name="Coil D.A."/>
            <person name="Alexiev A."/>
            <person name="Horsfall A."/>
            <person name="Kirkwood N."/>
            <person name="Harris S."/>
            <person name="Eisen J.A."/>
        </authorList>
    </citation>
    <scope>NUCLEOTIDE SEQUENCE [LARGE SCALE GENOMIC DNA]</scope>
    <source>
        <strain evidence="2">COT-052 OH3439</strain>
    </source>
</reference>